<comment type="similarity">
    <text evidence="1">Belongs to the IST1 family.</text>
</comment>
<evidence type="ECO:0008006" key="5">
    <source>
        <dbReference type="Google" id="ProtNLM"/>
    </source>
</evidence>
<dbReference type="AlphaFoldDB" id="A0AAD9IQ30"/>
<feature type="region of interest" description="Disordered" evidence="2">
    <location>
        <begin position="193"/>
        <end position="405"/>
    </location>
</feature>
<dbReference type="Pfam" id="PF03398">
    <property type="entry name" value="Ist1"/>
    <property type="match status" value="1"/>
</dbReference>
<dbReference type="InterPro" id="IPR042277">
    <property type="entry name" value="IST1-like"/>
</dbReference>
<feature type="compositionally biased region" description="Low complexity" evidence="2">
    <location>
        <begin position="231"/>
        <end position="248"/>
    </location>
</feature>
<feature type="compositionally biased region" description="Acidic residues" evidence="2">
    <location>
        <begin position="395"/>
        <end position="404"/>
    </location>
</feature>
<accession>A0AAD9IQ30</accession>
<sequence length="416" mass="44192">MLNRWLFNTNKLKTNCKLGISRIKLLRNKKQIALKNFRREVADLLRAGKHGNARIRVESVIRETLLLQSFDTLEVYLELLAVRAELLSKTEDMPADMVEAVASIVYAAHRMSSDLPELAVLRTLLAGKYERVYKGWAAAAASDTHYREWQVNEGLVSCLSVEAPGPEQKIAVLKSICEEFEIPFDEDAVRMDMGAPRVAPPPPPGAGGPGRGPPRAMQPSWGAAHFEEALDAPGPSQGAAPGPADQGGWKPAPIVAPAEQNGARPGDDEANDIPARDSRDLAAAAERSAARLRGAANGAAAGGSAQAPPVGTSQGKKVTSVDAPSPAAPPRFVNRSESEIKRAYDAAPGYPTKSTQPQPPSAPPSSELGSPASAAPSEPDGAATRPGGPPPSPPEETEELSELEELTKRFEALKRQ</sequence>
<evidence type="ECO:0000313" key="4">
    <source>
        <dbReference type="Proteomes" id="UP001255856"/>
    </source>
</evidence>
<evidence type="ECO:0000256" key="1">
    <source>
        <dbReference type="ARBA" id="ARBA00005536"/>
    </source>
</evidence>
<comment type="caution">
    <text evidence="3">The sequence shown here is derived from an EMBL/GenBank/DDBJ whole genome shotgun (WGS) entry which is preliminary data.</text>
</comment>
<gene>
    <name evidence="3" type="ORF">QBZ16_000641</name>
</gene>
<evidence type="ECO:0000313" key="3">
    <source>
        <dbReference type="EMBL" id="KAK2080787.1"/>
    </source>
</evidence>
<dbReference type="Gene3D" id="1.20.1260.60">
    <property type="entry name" value="Vacuolar protein sorting-associated protein Ist1"/>
    <property type="match status" value="1"/>
</dbReference>
<feature type="compositionally biased region" description="Basic and acidic residues" evidence="2">
    <location>
        <begin position="334"/>
        <end position="344"/>
    </location>
</feature>
<dbReference type="EMBL" id="JASFZW010000001">
    <property type="protein sequence ID" value="KAK2080787.1"/>
    <property type="molecule type" value="Genomic_DNA"/>
</dbReference>
<evidence type="ECO:0000256" key="2">
    <source>
        <dbReference type="SAM" id="MobiDB-lite"/>
    </source>
</evidence>
<dbReference type="Proteomes" id="UP001255856">
    <property type="component" value="Unassembled WGS sequence"/>
</dbReference>
<keyword evidence="4" id="KW-1185">Reference proteome</keyword>
<reference evidence="3" key="1">
    <citation type="submission" date="2021-01" db="EMBL/GenBank/DDBJ databases">
        <authorList>
            <person name="Eckstrom K.M.E."/>
        </authorList>
    </citation>
    <scope>NUCLEOTIDE SEQUENCE</scope>
    <source>
        <strain evidence="3">UVCC 0001</strain>
    </source>
</reference>
<proteinExistence type="inferred from homology"/>
<dbReference type="PANTHER" id="PTHR12161">
    <property type="entry name" value="IST1 FAMILY MEMBER"/>
    <property type="match status" value="1"/>
</dbReference>
<dbReference type="FunFam" id="1.20.1260.60:FF:000002">
    <property type="entry name" value="Vacuolar protein sorting-associated protein IST1"/>
    <property type="match status" value="1"/>
</dbReference>
<protein>
    <recommendedName>
        <fullName evidence="5">IST1-like protein</fullName>
    </recommendedName>
</protein>
<name>A0AAD9IQ30_PROWI</name>
<dbReference type="GO" id="GO:0015031">
    <property type="term" value="P:protein transport"/>
    <property type="evidence" value="ECO:0007669"/>
    <property type="project" value="InterPro"/>
</dbReference>
<organism evidence="3 4">
    <name type="scientific">Prototheca wickerhamii</name>
    <dbReference type="NCBI Taxonomy" id="3111"/>
    <lineage>
        <taxon>Eukaryota</taxon>
        <taxon>Viridiplantae</taxon>
        <taxon>Chlorophyta</taxon>
        <taxon>core chlorophytes</taxon>
        <taxon>Trebouxiophyceae</taxon>
        <taxon>Chlorellales</taxon>
        <taxon>Chlorellaceae</taxon>
        <taxon>Prototheca</taxon>
    </lineage>
</organism>
<feature type="compositionally biased region" description="Low complexity" evidence="2">
    <location>
        <begin position="281"/>
        <end position="307"/>
    </location>
</feature>
<dbReference type="PANTHER" id="PTHR12161:SF5">
    <property type="entry name" value="IST1 HOMOLOG"/>
    <property type="match status" value="1"/>
</dbReference>
<dbReference type="InterPro" id="IPR005061">
    <property type="entry name" value="Ist1"/>
</dbReference>